<proteinExistence type="predicted"/>
<protein>
    <submittedName>
        <fullName evidence="1">Uncharacterized protein</fullName>
    </submittedName>
</protein>
<name>A0ABN1W5S2_9PSEU</name>
<gene>
    <name evidence="1" type="ORF">GCM10009676_20530</name>
</gene>
<keyword evidence="2" id="KW-1185">Reference proteome</keyword>
<evidence type="ECO:0000313" key="2">
    <source>
        <dbReference type="Proteomes" id="UP001500653"/>
    </source>
</evidence>
<evidence type="ECO:0000313" key="1">
    <source>
        <dbReference type="EMBL" id="GAA1236250.1"/>
    </source>
</evidence>
<dbReference type="EMBL" id="BAAALN010000005">
    <property type="protein sequence ID" value="GAA1236250.1"/>
    <property type="molecule type" value="Genomic_DNA"/>
</dbReference>
<organism evidence="1 2">
    <name type="scientific">Prauserella halophila</name>
    <dbReference type="NCBI Taxonomy" id="185641"/>
    <lineage>
        <taxon>Bacteria</taxon>
        <taxon>Bacillati</taxon>
        <taxon>Actinomycetota</taxon>
        <taxon>Actinomycetes</taxon>
        <taxon>Pseudonocardiales</taxon>
        <taxon>Pseudonocardiaceae</taxon>
        <taxon>Prauserella</taxon>
    </lineage>
</organism>
<comment type="caution">
    <text evidence="1">The sequence shown here is derived from an EMBL/GenBank/DDBJ whole genome shotgun (WGS) entry which is preliminary data.</text>
</comment>
<dbReference type="Proteomes" id="UP001500653">
    <property type="component" value="Unassembled WGS sequence"/>
</dbReference>
<reference evidence="1 2" key="1">
    <citation type="journal article" date="2019" name="Int. J. Syst. Evol. Microbiol.">
        <title>The Global Catalogue of Microorganisms (GCM) 10K type strain sequencing project: providing services to taxonomists for standard genome sequencing and annotation.</title>
        <authorList>
            <consortium name="The Broad Institute Genomics Platform"/>
            <consortium name="The Broad Institute Genome Sequencing Center for Infectious Disease"/>
            <person name="Wu L."/>
            <person name="Ma J."/>
        </authorList>
    </citation>
    <scope>NUCLEOTIDE SEQUENCE [LARGE SCALE GENOMIC DNA]</scope>
    <source>
        <strain evidence="1 2">JCM 13023</strain>
    </source>
</reference>
<dbReference type="RefSeq" id="WP_253863238.1">
    <property type="nucleotide sequence ID" value="NZ_BAAALN010000005.1"/>
</dbReference>
<sequence length="135" mass="14245">MLDVVAEIDATLGCQQCGQSLESSVDADFCSEACQRTWRAARVGATPDLPFTLDTDTVMGADELDALVEALRTHLGVEATDVNVTPDEGVQRGLAEIREMSEPGAYQAVENIMGAVAQIRAICNHARAAGALPAQ</sequence>
<accession>A0ABN1W5S2</accession>